<keyword evidence="3 8" id="KW-0812">Transmembrane</keyword>
<feature type="transmembrane region" description="Helical" evidence="8">
    <location>
        <begin position="105"/>
        <end position="128"/>
    </location>
</feature>
<evidence type="ECO:0000259" key="9">
    <source>
        <dbReference type="PROSITE" id="PS51746"/>
    </source>
</evidence>
<dbReference type="GO" id="GO:0000155">
    <property type="term" value="F:phosphorelay sensor kinase activity"/>
    <property type="evidence" value="ECO:0007669"/>
    <property type="project" value="InterPro"/>
</dbReference>
<reference evidence="12" key="3">
    <citation type="submission" date="2014-09" db="EMBL/GenBank/DDBJ databases">
        <authorList>
            <person name="Bishop-Lilly K.A."/>
            <person name="Broomall S.M."/>
            <person name="Chain P.S."/>
            <person name="Chertkov O."/>
            <person name="Coyne S.R."/>
            <person name="Daligault H.E."/>
            <person name="Davenport K.W."/>
            <person name="Erkkila T."/>
            <person name="Frey K.G."/>
            <person name="Gibbons H.S."/>
            <person name="Gu W."/>
            <person name="Jaissle J."/>
            <person name="Johnson S.L."/>
            <person name="Koroleva G.I."/>
            <person name="Ladner J.T."/>
            <person name="Lo C.-C."/>
            <person name="Minogue T.D."/>
            <person name="Munk C."/>
            <person name="Palacios G.F."/>
            <person name="Redden C.L."/>
            <person name="Rosenzweig C.N."/>
            <person name="Scholz M.B."/>
            <person name="Teshima H."/>
            <person name="Xu Y."/>
        </authorList>
    </citation>
    <scope>NUCLEOTIDE SEQUENCE</scope>
    <source>
        <strain evidence="12">Mb9</strain>
    </source>
</reference>
<dbReference type="InterPro" id="IPR011620">
    <property type="entry name" value="Sig_transdc_His_kinase_LytS_TM"/>
</dbReference>
<evidence type="ECO:0000313" key="11">
    <source>
        <dbReference type="EMBL" id="CEA14853.1"/>
    </source>
</evidence>
<feature type="transmembrane region" description="Helical" evidence="8">
    <location>
        <begin position="172"/>
        <end position="192"/>
    </location>
</feature>
<dbReference type="Gene3D" id="3.60.40.10">
    <property type="entry name" value="PPM-type phosphatase domain"/>
    <property type="match status" value="1"/>
</dbReference>
<reference evidence="11" key="2">
    <citation type="submission" date="2014-08" db="EMBL/GenBank/DDBJ databases">
        <authorList>
            <person name="Wibberg D."/>
        </authorList>
    </citation>
    <scope>NUCLEOTIDE SEQUENCE</scope>
</reference>
<feature type="domain" description="PPM-type phosphatase" evidence="9">
    <location>
        <begin position="240"/>
        <end position="453"/>
    </location>
</feature>
<feature type="transmembrane region" description="Helical" evidence="8">
    <location>
        <begin position="45"/>
        <end position="64"/>
    </location>
</feature>
<protein>
    <submittedName>
        <fullName evidence="10">Protein serine/threonine phosphatase</fullName>
    </submittedName>
    <submittedName>
        <fullName evidence="11">Stage II sporulation E family protein</fullName>
    </submittedName>
</protein>
<dbReference type="FunFam" id="3.60.40.10:FF:000045">
    <property type="entry name" value="Stage II sporulation protein E"/>
    <property type="match status" value="1"/>
</dbReference>
<dbReference type="PANTHER" id="PTHR43156:SF2">
    <property type="entry name" value="STAGE II SPORULATION PROTEIN E"/>
    <property type="match status" value="1"/>
</dbReference>
<dbReference type="GO" id="GO:0016791">
    <property type="term" value="F:phosphatase activity"/>
    <property type="evidence" value="ECO:0007669"/>
    <property type="project" value="TreeGrafter"/>
</dbReference>
<accession>A0A090JYR5</accession>
<evidence type="ECO:0000313" key="13">
    <source>
        <dbReference type="Proteomes" id="UP000062768"/>
    </source>
</evidence>
<dbReference type="InterPro" id="IPR001932">
    <property type="entry name" value="PPM-type_phosphatase-like_dom"/>
</dbReference>
<feature type="coiled-coil region" evidence="7">
    <location>
        <begin position="197"/>
        <end position="224"/>
    </location>
</feature>
<sequence>MDTISLTILTDLVEKICVIFVLAYLLTRLKYFTEVIDGKLTIKNQLILILIFGGISIYGSYSGVDIFGAVANVRDLGPMVAGLIGGPIVGLGAGLIGGLHRLTMGGFTCIPCSLSTILAGVLAGIIYLANKKHFVGIGGAVLFSVLMESFHMLLALILASPFSQALGVVEDLFIPMILANAAGMFIFALMISNRIKERKTKKERDKLSAQLERRKKELEIAQQIQESFLPHTIPVIKNYDLAASSIPAQEVGGDFYDFIPITDKQTGLTIGDVSGKGIPAALFMAFSRTLLRAKACRNPGVGRMIESVNNFINEDPHSNMFVTLFYSVLDNAQNTLTFVNAGHNPPLLLRKKTRDIIRLSTGGVVLGAMKGLKMNEKTIDLQAGDLLVLYTDGITEAINQQEDQFGEGRLIELLKENQELSSGDLKNLIIDQVYDFASGTPQADDITIMVLRRVS</sequence>
<dbReference type="PROSITE" id="PS51746">
    <property type="entry name" value="PPM_2"/>
    <property type="match status" value="1"/>
</dbReference>
<dbReference type="Pfam" id="PF07694">
    <property type="entry name" value="5TM-5TMR_LYT"/>
    <property type="match status" value="1"/>
</dbReference>
<keyword evidence="13" id="KW-1185">Reference proteome</keyword>
<dbReference type="STRING" id="2162.BRM9_1768"/>
<organism evidence="11">
    <name type="scientific">Methanobacterium formicicum</name>
    <dbReference type="NCBI Taxonomy" id="2162"/>
    <lineage>
        <taxon>Archaea</taxon>
        <taxon>Methanobacteriati</taxon>
        <taxon>Methanobacteriota</taxon>
        <taxon>Methanomada group</taxon>
        <taxon>Methanobacteria</taxon>
        <taxon>Methanobacteriales</taxon>
        <taxon>Methanobacteriaceae</taxon>
        <taxon>Methanobacterium</taxon>
    </lineage>
</organism>
<keyword evidence="6 8" id="KW-0472">Membrane</keyword>
<evidence type="ECO:0000256" key="7">
    <source>
        <dbReference type="SAM" id="Coils"/>
    </source>
</evidence>
<dbReference type="EMBL" id="LN734822">
    <property type="protein sequence ID" value="CEL24234.1"/>
    <property type="molecule type" value="Genomic_DNA"/>
</dbReference>
<dbReference type="Proteomes" id="UP000029661">
    <property type="component" value="Chromosome"/>
</dbReference>
<reference evidence="10" key="1">
    <citation type="submission" date="2013-12" db="EMBL/GenBank/DDBJ databases">
        <title>The complete genome sequence of Methanobacterium sp. BRM9.</title>
        <authorList>
            <consortium name="Pastoral Greenhouse Gas Research Consortium"/>
            <person name="Kelly W.J."/>
            <person name="Leahy S.C."/>
            <person name="Perry R."/>
            <person name="Li D."/>
            <person name="Altermann E."/>
            <person name="Lambie S.C."/>
            <person name="Attwood G.T."/>
        </authorList>
    </citation>
    <scope>NUCLEOTIDE SEQUENCE [LARGE SCALE GENOMIC DNA]</scope>
    <source>
        <strain evidence="10">BRM9</strain>
    </source>
</reference>
<dbReference type="SUPFAM" id="SSF81606">
    <property type="entry name" value="PP2C-like"/>
    <property type="match status" value="1"/>
</dbReference>
<keyword evidence="2" id="KW-1003">Cell membrane</keyword>
<dbReference type="InterPro" id="IPR052016">
    <property type="entry name" value="Bact_Sigma-Reg"/>
</dbReference>
<evidence type="ECO:0000256" key="4">
    <source>
        <dbReference type="ARBA" id="ARBA00022801"/>
    </source>
</evidence>
<comment type="subcellular location">
    <subcellularLocation>
        <location evidence="1">Cell membrane</location>
        <topology evidence="1">Multi-pass membrane protein</topology>
    </subcellularLocation>
</comment>
<evidence type="ECO:0000256" key="5">
    <source>
        <dbReference type="ARBA" id="ARBA00022989"/>
    </source>
</evidence>
<dbReference type="Proteomes" id="UP000062768">
    <property type="component" value="Chromosome I"/>
</dbReference>
<evidence type="ECO:0000256" key="1">
    <source>
        <dbReference type="ARBA" id="ARBA00004651"/>
    </source>
</evidence>
<dbReference type="KEGG" id="mfc:BRM9_1768"/>
<evidence type="ECO:0000313" key="10">
    <source>
        <dbReference type="EMBL" id="AIS32578.1"/>
    </source>
</evidence>
<evidence type="ECO:0000256" key="3">
    <source>
        <dbReference type="ARBA" id="ARBA00022692"/>
    </source>
</evidence>
<keyword evidence="4" id="KW-0378">Hydrolase</keyword>
<dbReference type="EMBL" id="CP006933">
    <property type="protein sequence ID" value="AIS32578.1"/>
    <property type="molecule type" value="Genomic_DNA"/>
</dbReference>
<dbReference type="SMART" id="SM00331">
    <property type="entry name" value="PP2C_SIG"/>
    <property type="match status" value="1"/>
</dbReference>
<evidence type="ECO:0000256" key="2">
    <source>
        <dbReference type="ARBA" id="ARBA00022475"/>
    </source>
</evidence>
<dbReference type="KEGG" id="mfi:DSM1535_2408"/>
<dbReference type="InterPro" id="IPR036457">
    <property type="entry name" value="PPM-type-like_dom_sf"/>
</dbReference>
<keyword evidence="7" id="KW-0175">Coiled coil</keyword>
<proteinExistence type="predicted"/>
<dbReference type="GO" id="GO:0005886">
    <property type="term" value="C:plasma membrane"/>
    <property type="evidence" value="ECO:0007669"/>
    <property type="project" value="UniProtKB-SubCell"/>
</dbReference>
<dbReference type="GeneID" id="26738846"/>
<dbReference type="EMBL" id="LN515531">
    <property type="protein sequence ID" value="CEA14853.1"/>
    <property type="molecule type" value="Genomic_DNA"/>
</dbReference>
<evidence type="ECO:0000256" key="8">
    <source>
        <dbReference type="SAM" id="Phobius"/>
    </source>
</evidence>
<feature type="transmembrane region" description="Helical" evidence="8">
    <location>
        <begin position="76"/>
        <end position="99"/>
    </location>
</feature>
<dbReference type="OrthoDB" id="110858at2157"/>
<gene>
    <name evidence="10" type="ORF">BRM9_1768</name>
    <name evidence="11" type="ORF">DSM1535_2408</name>
    <name evidence="12" type="ORF">MB9_0589</name>
</gene>
<name>A0A090JYR5_METFO</name>
<keyword evidence="5 8" id="KW-1133">Transmembrane helix</keyword>
<evidence type="ECO:0000313" key="12">
    <source>
        <dbReference type="EMBL" id="CEL24234.1"/>
    </source>
</evidence>
<dbReference type="GO" id="GO:0071555">
    <property type="term" value="P:cell wall organization"/>
    <property type="evidence" value="ECO:0007669"/>
    <property type="project" value="InterPro"/>
</dbReference>
<dbReference type="RefSeq" id="WP_048073708.1">
    <property type="nucleotide sequence ID" value="NZ_CALCVY010000264.1"/>
</dbReference>
<dbReference type="Gene3D" id="1.10.1760.20">
    <property type="match status" value="1"/>
</dbReference>
<feature type="transmembrane region" description="Helical" evidence="8">
    <location>
        <begin position="12"/>
        <end position="33"/>
    </location>
</feature>
<dbReference type="AlphaFoldDB" id="A0A090JYR5"/>
<evidence type="ECO:0000256" key="6">
    <source>
        <dbReference type="ARBA" id="ARBA00023136"/>
    </source>
</evidence>
<feature type="transmembrane region" description="Helical" evidence="8">
    <location>
        <begin position="140"/>
        <end position="160"/>
    </location>
</feature>
<dbReference type="Pfam" id="PF07228">
    <property type="entry name" value="SpoIIE"/>
    <property type="match status" value="1"/>
</dbReference>
<dbReference type="PANTHER" id="PTHR43156">
    <property type="entry name" value="STAGE II SPORULATION PROTEIN E-RELATED"/>
    <property type="match status" value="1"/>
</dbReference>
<dbReference type="PATRIC" id="fig|2162.10.peg.614"/>